<dbReference type="PANTHER" id="PTHR34215">
    <property type="entry name" value="BLL0784 PROTEIN"/>
    <property type="match status" value="1"/>
</dbReference>
<evidence type="ECO:0000313" key="2">
    <source>
        <dbReference type="EMBL" id="SIR25325.1"/>
    </source>
</evidence>
<sequence>MKHLPEPEPAASETIEDDAADHVGPLRRCLVTRERHERETMLRFVVGPDSTMLGDALVFDVAATLPGRGLWLSARRDVVDMALKRGVFGKAAGKRLVIPERLADRVEHVLENRVVELLGLARRAGAAVGGFEKVKERLAAGQTALLVMASDGSEAEQARVRGHHKVAMVRPLSAQRLGAVFGRERTVHVSIGPGKLAGMIATEAARLAGVRPAVIAGDIASAAESGQREPQPG</sequence>
<dbReference type="InterPro" id="IPR029064">
    <property type="entry name" value="Ribosomal_eL30-like_sf"/>
</dbReference>
<feature type="domain" description="YlxR" evidence="1">
    <location>
        <begin position="27"/>
        <end position="107"/>
    </location>
</feature>
<dbReference type="Gene3D" id="3.30.1230.10">
    <property type="entry name" value="YlxR-like"/>
    <property type="match status" value="1"/>
</dbReference>
<comment type="caution">
    <text evidence="2">The sequence shown here is derived from an EMBL/GenBank/DDBJ whole genome shotgun (WGS) entry which is preliminary data.</text>
</comment>
<dbReference type="RefSeq" id="WP_051657433.1">
    <property type="nucleotide sequence ID" value="NZ_DAOMCH010000040.1"/>
</dbReference>
<dbReference type="EMBL" id="FTNE01000021">
    <property type="protein sequence ID" value="SIR25325.1"/>
    <property type="molecule type" value="Genomic_DNA"/>
</dbReference>
<dbReference type="InterPro" id="IPR037465">
    <property type="entry name" value="YlxR"/>
</dbReference>
<protein>
    <recommendedName>
        <fullName evidence="1">YlxR domain-containing protein</fullName>
    </recommendedName>
</protein>
<gene>
    <name evidence="2" type="ORF">SAMN05421828_12151</name>
</gene>
<name>A0A8G2CNS2_ACIRU</name>
<dbReference type="InterPro" id="IPR035931">
    <property type="entry name" value="YlxR-like_sf"/>
</dbReference>
<dbReference type="PANTHER" id="PTHR34215:SF1">
    <property type="entry name" value="YLXR DOMAIN-CONTAINING PROTEIN"/>
    <property type="match status" value="1"/>
</dbReference>
<proteinExistence type="predicted"/>
<dbReference type="Proteomes" id="UP000186308">
    <property type="component" value="Unassembled WGS sequence"/>
</dbReference>
<dbReference type="Pfam" id="PF04296">
    <property type="entry name" value="YlxR"/>
    <property type="match status" value="1"/>
</dbReference>
<dbReference type="AlphaFoldDB" id="A0A8G2CNS2"/>
<dbReference type="SUPFAM" id="SSF55315">
    <property type="entry name" value="L30e-like"/>
    <property type="match status" value="1"/>
</dbReference>
<keyword evidence="3" id="KW-1185">Reference proteome</keyword>
<evidence type="ECO:0000313" key="3">
    <source>
        <dbReference type="Proteomes" id="UP000186308"/>
    </source>
</evidence>
<dbReference type="SUPFAM" id="SSF64376">
    <property type="entry name" value="YlxR-like"/>
    <property type="match status" value="1"/>
</dbReference>
<organism evidence="2 3">
    <name type="scientific">Acidiphilium rubrum</name>
    <dbReference type="NCBI Taxonomy" id="526"/>
    <lineage>
        <taxon>Bacteria</taxon>
        <taxon>Pseudomonadati</taxon>
        <taxon>Pseudomonadota</taxon>
        <taxon>Alphaproteobacteria</taxon>
        <taxon>Acetobacterales</taxon>
        <taxon>Acidocellaceae</taxon>
        <taxon>Acidiphilium</taxon>
    </lineage>
</organism>
<evidence type="ECO:0000259" key="1">
    <source>
        <dbReference type="Pfam" id="PF04296"/>
    </source>
</evidence>
<accession>A0A8G2CNS2</accession>
<reference evidence="2 3" key="1">
    <citation type="submission" date="2017-01" db="EMBL/GenBank/DDBJ databases">
        <authorList>
            <person name="Varghese N."/>
            <person name="Submissions S."/>
        </authorList>
    </citation>
    <scope>NUCLEOTIDE SEQUENCE [LARGE SCALE GENOMIC DNA]</scope>
    <source>
        <strain evidence="2 3">ATCC 35905</strain>
    </source>
</reference>
<dbReference type="InterPro" id="IPR007393">
    <property type="entry name" value="YlxR_dom"/>
</dbReference>
<dbReference type="Gene3D" id="3.30.1330.30">
    <property type="match status" value="1"/>
</dbReference>